<protein>
    <submittedName>
        <fullName evidence="3">Amidophosphoribosyltransferase</fullName>
    </submittedName>
</protein>
<name>A0ABQ1TWD9_9BACT</name>
<comment type="caution">
    <text evidence="3">The sequence shown here is derived from an EMBL/GenBank/DDBJ whole genome shotgun (WGS) entry which is preliminary data.</text>
</comment>
<keyword evidence="4" id="KW-1185">Reference proteome</keyword>
<feature type="domain" description="Phosphoribosyltransferase" evidence="2">
    <location>
        <begin position="156"/>
        <end position="245"/>
    </location>
</feature>
<dbReference type="Pfam" id="PF00156">
    <property type="entry name" value="Pribosyltran"/>
    <property type="match status" value="1"/>
</dbReference>
<dbReference type="PANTHER" id="PTHR47505:SF1">
    <property type="entry name" value="DNA UTILIZATION PROTEIN YHGH"/>
    <property type="match status" value="1"/>
</dbReference>
<dbReference type="EMBL" id="BMHT01000002">
    <property type="protein sequence ID" value="GGF03024.1"/>
    <property type="molecule type" value="Genomic_DNA"/>
</dbReference>
<sequence>MEWPLDNGCYNSLFHMLFRTALSDFFGLIFPQVCLACAEPLARGEDHICTMCRAQLPYTDYHKLPASENPLARRFWGKVPLRHSLSYLRFLRRGRVQHLLHQLKYKGQRDIGLVLGRWYGAELTDQGLATDFDLIVPVPLHPRKLAKRGYNQSDTFAEGLALGLALPWSATALRRTEHTDSQTRKNRTERWKNVAEVFEVAEPAAVTGKRILVVDDVLTTGATLEACAAVLLATGAAELSIATIACAEQ</sequence>
<proteinExistence type="inferred from homology"/>
<reference evidence="4" key="1">
    <citation type="journal article" date="2019" name="Int. J. Syst. Evol. Microbiol.">
        <title>The Global Catalogue of Microorganisms (GCM) 10K type strain sequencing project: providing services to taxonomists for standard genome sequencing and annotation.</title>
        <authorList>
            <consortium name="The Broad Institute Genomics Platform"/>
            <consortium name="The Broad Institute Genome Sequencing Center for Infectious Disease"/>
            <person name="Wu L."/>
            <person name="Ma J."/>
        </authorList>
    </citation>
    <scope>NUCLEOTIDE SEQUENCE [LARGE SCALE GENOMIC DNA]</scope>
    <source>
        <strain evidence="4">CGMCC 1.15197</strain>
    </source>
</reference>
<dbReference type="InterPro" id="IPR051910">
    <property type="entry name" value="ComF/GntX_DNA_util-trans"/>
</dbReference>
<dbReference type="InterPro" id="IPR000836">
    <property type="entry name" value="PRTase_dom"/>
</dbReference>
<dbReference type="InterPro" id="IPR029057">
    <property type="entry name" value="PRTase-like"/>
</dbReference>
<gene>
    <name evidence="3" type="ORF">GCM10011383_12450</name>
</gene>
<evidence type="ECO:0000313" key="3">
    <source>
        <dbReference type="EMBL" id="GGF03024.1"/>
    </source>
</evidence>
<organism evidence="3 4">
    <name type="scientific">Hymenobacter cavernae</name>
    <dbReference type="NCBI Taxonomy" id="2044852"/>
    <lineage>
        <taxon>Bacteria</taxon>
        <taxon>Pseudomonadati</taxon>
        <taxon>Bacteroidota</taxon>
        <taxon>Cytophagia</taxon>
        <taxon>Cytophagales</taxon>
        <taxon>Hymenobacteraceae</taxon>
        <taxon>Hymenobacter</taxon>
    </lineage>
</organism>
<evidence type="ECO:0000313" key="4">
    <source>
        <dbReference type="Proteomes" id="UP000632273"/>
    </source>
</evidence>
<dbReference type="Gene3D" id="3.40.50.2020">
    <property type="match status" value="1"/>
</dbReference>
<evidence type="ECO:0000259" key="2">
    <source>
        <dbReference type="Pfam" id="PF00156"/>
    </source>
</evidence>
<comment type="similarity">
    <text evidence="1">Belongs to the ComF/GntX family.</text>
</comment>
<dbReference type="SUPFAM" id="SSF53271">
    <property type="entry name" value="PRTase-like"/>
    <property type="match status" value="1"/>
</dbReference>
<dbReference type="PANTHER" id="PTHR47505">
    <property type="entry name" value="DNA UTILIZATION PROTEIN YHGH"/>
    <property type="match status" value="1"/>
</dbReference>
<accession>A0ABQ1TWD9</accession>
<dbReference type="CDD" id="cd06223">
    <property type="entry name" value="PRTases_typeI"/>
    <property type="match status" value="1"/>
</dbReference>
<evidence type="ECO:0000256" key="1">
    <source>
        <dbReference type="ARBA" id="ARBA00008007"/>
    </source>
</evidence>
<dbReference type="Proteomes" id="UP000632273">
    <property type="component" value="Unassembled WGS sequence"/>
</dbReference>